<gene>
    <name evidence="1" type="ORF">METZ01_LOCUS150098</name>
</gene>
<dbReference type="InterPro" id="IPR029063">
    <property type="entry name" value="SAM-dependent_MTases_sf"/>
</dbReference>
<organism evidence="1">
    <name type="scientific">marine metagenome</name>
    <dbReference type="NCBI Taxonomy" id="408172"/>
    <lineage>
        <taxon>unclassified sequences</taxon>
        <taxon>metagenomes</taxon>
        <taxon>ecological metagenomes</taxon>
    </lineage>
</organism>
<protein>
    <recommendedName>
        <fullName evidence="2">Methyltransferase type 11 domain-containing protein</fullName>
    </recommendedName>
</protein>
<sequence length="164" mass="17712">MDKARRVLDVGCGDGTLMCRLAGDDFIGVGIDPRFTKPQDVPGVQFVRGNFSDDLPACESFEAIAMLAVIEHVPEGAKAAWASACHRLLADNGRVVLTVPSPRVDAILAVLRFFRLADGTALEEHHGFDPGEVTPLFESAGFSLVTHKTFQLGLNNLFVFTKNA</sequence>
<dbReference type="SUPFAM" id="SSF53335">
    <property type="entry name" value="S-adenosyl-L-methionine-dependent methyltransferases"/>
    <property type="match status" value="1"/>
</dbReference>
<name>A0A382A732_9ZZZZ</name>
<proteinExistence type="predicted"/>
<dbReference type="Pfam" id="PF13489">
    <property type="entry name" value="Methyltransf_23"/>
    <property type="match status" value="1"/>
</dbReference>
<dbReference type="AlphaFoldDB" id="A0A382A732"/>
<evidence type="ECO:0008006" key="2">
    <source>
        <dbReference type="Google" id="ProtNLM"/>
    </source>
</evidence>
<dbReference type="Gene3D" id="3.40.50.150">
    <property type="entry name" value="Vaccinia Virus protein VP39"/>
    <property type="match status" value="1"/>
</dbReference>
<dbReference type="PANTHER" id="PTHR43861">
    <property type="entry name" value="TRANS-ACONITATE 2-METHYLTRANSFERASE-RELATED"/>
    <property type="match status" value="1"/>
</dbReference>
<dbReference type="CDD" id="cd02440">
    <property type="entry name" value="AdoMet_MTases"/>
    <property type="match status" value="1"/>
</dbReference>
<dbReference type="EMBL" id="UINC01024154">
    <property type="protein sequence ID" value="SVA97244.1"/>
    <property type="molecule type" value="Genomic_DNA"/>
</dbReference>
<reference evidence="1" key="1">
    <citation type="submission" date="2018-05" db="EMBL/GenBank/DDBJ databases">
        <authorList>
            <person name="Lanie J.A."/>
            <person name="Ng W.-L."/>
            <person name="Kazmierczak K.M."/>
            <person name="Andrzejewski T.M."/>
            <person name="Davidsen T.M."/>
            <person name="Wayne K.J."/>
            <person name="Tettelin H."/>
            <person name="Glass J.I."/>
            <person name="Rusch D."/>
            <person name="Podicherti R."/>
            <person name="Tsui H.-C.T."/>
            <person name="Winkler M.E."/>
        </authorList>
    </citation>
    <scope>NUCLEOTIDE SEQUENCE</scope>
</reference>
<accession>A0A382A732</accession>
<evidence type="ECO:0000313" key="1">
    <source>
        <dbReference type="EMBL" id="SVA97244.1"/>
    </source>
</evidence>